<accession>A0AAV4V868</accession>
<comment type="caution">
    <text evidence="1">The sequence shown here is derived from an EMBL/GenBank/DDBJ whole genome shotgun (WGS) entry which is preliminary data.</text>
</comment>
<dbReference type="EMBL" id="BPLR01014108">
    <property type="protein sequence ID" value="GIY66312.1"/>
    <property type="molecule type" value="Genomic_DNA"/>
</dbReference>
<dbReference type="AlphaFoldDB" id="A0AAV4V868"/>
<evidence type="ECO:0000313" key="1">
    <source>
        <dbReference type="EMBL" id="GIY66312.1"/>
    </source>
</evidence>
<name>A0AAV4V868_CAEEX</name>
<keyword evidence="2" id="KW-1185">Reference proteome</keyword>
<reference evidence="1 2" key="1">
    <citation type="submission" date="2021-06" db="EMBL/GenBank/DDBJ databases">
        <title>Caerostris extrusa draft genome.</title>
        <authorList>
            <person name="Kono N."/>
            <person name="Arakawa K."/>
        </authorList>
    </citation>
    <scope>NUCLEOTIDE SEQUENCE [LARGE SCALE GENOMIC DNA]</scope>
</reference>
<sequence>MPLKPQIVEIVPIRDGSSDWTGEEEETQSVTIHCSLTKILSCNESQQIHFKQESPIMSLHDNEALDPLHRPTEGLYQRLARPPTGGPRWVPLMVEDY</sequence>
<gene>
    <name evidence="1" type="ORF">CEXT_48111</name>
</gene>
<protein>
    <submittedName>
        <fullName evidence="1">Uncharacterized protein</fullName>
    </submittedName>
</protein>
<proteinExistence type="predicted"/>
<organism evidence="1 2">
    <name type="scientific">Caerostris extrusa</name>
    <name type="common">Bark spider</name>
    <name type="synonym">Caerostris bankana</name>
    <dbReference type="NCBI Taxonomy" id="172846"/>
    <lineage>
        <taxon>Eukaryota</taxon>
        <taxon>Metazoa</taxon>
        <taxon>Ecdysozoa</taxon>
        <taxon>Arthropoda</taxon>
        <taxon>Chelicerata</taxon>
        <taxon>Arachnida</taxon>
        <taxon>Araneae</taxon>
        <taxon>Araneomorphae</taxon>
        <taxon>Entelegynae</taxon>
        <taxon>Araneoidea</taxon>
        <taxon>Araneidae</taxon>
        <taxon>Caerostris</taxon>
    </lineage>
</organism>
<dbReference type="Proteomes" id="UP001054945">
    <property type="component" value="Unassembled WGS sequence"/>
</dbReference>
<evidence type="ECO:0000313" key="2">
    <source>
        <dbReference type="Proteomes" id="UP001054945"/>
    </source>
</evidence>